<sequence>MTLKGKVALVTGSSRGAGRGIALELARRGAFVYITGRTTDVSATEHIKGSINSVLREIKESGGSGAVIRCDHTKDQETEAVIRQIAEEQGRLDILVNNVWGGNDLAIEQKPFWELPTAHWDNMFNAGVRAQMITNYYAIPFMRKAKTGGLIIHTTFWDHYKYLGNFYYDLSKNALLRMAFGLSKELKDDGIAVIPLSPGWMRTEAVLEAMNTDEEHWQEVGELKMSESTTYIGRAVTALAADPEVMSMSGEPQQVGKLAEKYGFTDIDGRIIPSFIM</sequence>
<evidence type="ECO:0000313" key="2">
    <source>
        <dbReference type="Proteomes" id="UP000054709"/>
    </source>
</evidence>
<comment type="caution">
    <text evidence="1">The sequence shown here is derived from an EMBL/GenBank/DDBJ whole genome shotgun (WGS) entry which is preliminary data.</text>
</comment>
<dbReference type="Proteomes" id="UP000054709">
    <property type="component" value="Unassembled WGS sequence"/>
</dbReference>
<name>A0A0W1B0V9_9BACL</name>
<protein>
    <submittedName>
        <fullName evidence="1">Oxidoreductase</fullName>
    </submittedName>
</protein>
<dbReference type="Pfam" id="PF00106">
    <property type="entry name" value="adh_short"/>
    <property type="match status" value="1"/>
</dbReference>
<dbReference type="SUPFAM" id="SSF51735">
    <property type="entry name" value="NAD(P)-binding Rossmann-fold domains"/>
    <property type="match status" value="1"/>
</dbReference>
<dbReference type="AlphaFoldDB" id="A0A0W1B0V9"/>
<dbReference type="PANTHER" id="PTHR44147">
    <property type="entry name" value="DEHYDROGENASE/REDUCTASE SDR FAMILY MEMBER 1"/>
    <property type="match status" value="1"/>
</dbReference>
<dbReference type="PANTHER" id="PTHR44147:SF2">
    <property type="entry name" value="DEHYDROGENASE_REDUCTASE SDR FAMILY MEMBER 1"/>
    <property type="match status" value="1"/>
</dbReference>
<dbReference type="OrthoDB" id="63584at2"/>
<evidence type="ECO:0000313" key="1">
    <source>
        <dbReference type="EMBL" id="KTD87140.1"/>
    </source>
</evidence>
<organism evidence="1 2">
    <name type="scientific">Paenibacillus etheri</name>
    <dbReference type="NCBI Taxonomy" id="1306852"/>
    <lineage>
        <taxon>Bacteria</taxon>
        <taxon>Bacillati</taxon>
        <taxon>Bacillota</taxon>
        <taxon>Bacilli</taxon>
        <taxon>Bacillales</taxon>
        <taxon>Paenibacillaceae</taxon>
        <taxon>Paenibacillus</taxon>
    </lineage>
</organism>
<dbReference type="EMBL" id="LCZJ02000018">
    <property type="protein sequence ID" value="KTD87140.1"/>
    <property type="molecule type" value="Genomic_DNA"/>
</dbReference>
<dbReference type="InterPro" id="IPR036291">
    <property type="entry name" value="NAD(P)-bd_dom_sf"/>
</dbReference>
<accession>A0A0W1B0V9</accession>
<dbReference type="RefSeq" id="WP_060622681.1">
    <property type="nucleotide sequence ID" value="NZ_LCZJ02000018.1"/>
</dbReference>
<gene>
    <name evidence="1" type="ORF">UQ64_09895</name>
</gene>
<dbReference type="InterPro" id="IPR002347">
    <property type="entry name" value="SDR_fam"/>
</dbReference>
<proteinExistence type="predicted"/>
<reference evidence="1 2" key="1">
    <citation type="journal article" date="2015" name="Int. Biodeterior. Biodegradation">
        <title>Physiological and genetic screening methods for the isolation of methyl tert-butyl ether-degrading bacteria for bioremediation purposes.</title>
        <authorList>
            <person name="Guisado I.M."/>
            <person name="Purswani J."/>
            <person name="Gonzalez Lopez J."/>
            <person name="Pozo C."/>
        </authorList>
    </citation>
    <scope>NUCLEOTIDE SEQUENCE [LARGE SCALE GENOMIC DNA]</scope>
    <source>
        <strain evidence="1 2">SH7</strain>
    </source>
</reference>
<keyword evidence="2" id="KW-1185">Reference proteome</keyword>
<dbReference type="Gene3D" id="3.40.50.720">
    <property type="entry name" value="NAD(P)-binding Rossmann-like Domain"/>
    <property type="match status" value="1"/>
</dbReference>
<dbReference type="PRINTS" id="PR00081">
    <property type="entry name" value="GDHRDH"/>
</dbReference>